<organism evidence="2 3">
    <name type="scientific">Cystobacter fuscus</name>
    <dbReference type="NCBI Taxonomy" id="43"/>
    <lineage>
        <taxon>Bacteria</taxon>
        <taxon>Pseudomonadati</taxon>
        <taxon>Myxococcota</taxon>
        <taxon>Myxococcia</taxon>
        <taxon>Myxococcales</taxon>
        <taxon>Cystobacterineae</taxon>
        <taxon>Archangiaceae</taxon>
        <taxon>Cystobacter</taxon>
    </lineage>
</organism>
<proteinExistence type="predicted"/>
<feature type="region of interest" description="Disordered" evidence="1">
    <location>
        <begin position="281"/>
        <end position="319"/>
    </location>
</feature>
<reference evidence="2 3" key="1">
    <citation type="submission" date="2017-06" db="EMBL/GenBank/DDBJ databases">
        <title>Sequencing and comparative analysis of myxobacterial genomes.</title>
        <authorList>
            <person name="Rupp O."/>
            <person name="Goesmann A."/>
            <person name="Sogaard-Andersen L."/>
        </authorList>
    </citation>
    <scope>NUCLEOTIDE SEQUENCE [LARGE SCALE GENOMIC DNA]</scope>
    <source>
        <strain evidence="2 3">DSM 52655</strain>
    </source>
</reference>
<feature type="region of interest" description="Disordered" evidence="1">
    <location>
        <begin position="233"/>
        <end position="255"/>
    </location>
</feature>
<evidence type="ECO:0000313" key="3">
    <source>
        <dbReference type="Proteomes" id="UP000217257"/>
    </source>
</evidence>
<feature type="compositionally biased region" description="Basic and acidic residues" evidence="1">
    <location>
        <begin position="310"/>
        <end position="319"/>
    </location>
</feature>
<gene>
    <name evidence="2" type="ORF">CYFUS_003438</name>
</gene>
<dbReference type="KEGG" id="cfus:CYFUS_003438"/>
<evidence type="ECO:0000313" key="2">
    <source>
        <dbReference type="EMBL" id="ATB38012.1"/>
    </source>
</evidence>
<dbReference type="EMBL" id="CP022098">
    <property type="protein sequence ID" value="ATB38012.1"/>
    <property type="molecule type" value="Genomic_DNA"/>
</dbReference>
<protein>
    <submittedName>
        <fullName evidence="2">Uncharacterized protein</fullName>
    </submittedName>
</protein>
<evidence type="ECO:0000256" key="1">
    <source>
        <dbReference type="SAM" id="MobiDB-lite"/>
    </source>
</evidence>
<accession>A0A250J3C7</accession>
<dbReference type="RefSeq" id="WP_157758493.1">
    <property type="nucleotide sequence ID" value="NZ_CP022098.1"/>
</dbReference>
<dbReference type="AlphaFoldDB" id="A0A250J3C7"/>
<dbReference type="Proteomes" id="UP000217257">
    <property type="component" value="Chromosome"/>
</dbReference>
<sequence>MLTEVVTLLLSSAPISPDFEAQARAACSAAVGKRPSVEGIRIDREPGERGLSKLRVTDQKSTGWMYVYYDKVSERAALARAACFGAQLRLLSDFTGNVWQNAQWSSVVLTSDSKYIPPRDGTETRWTVPIKRDGGIDAAGQSRIVTTMPHEQVHAFQRRAGADLVRWFQEGHAEWVGRKVTAAIAPDEADANAREYADALNASKTPVRLAKWGGLAVKSEAILRQISAEDRRKMETDPTYVPAGPFSFKSDDFESDESNTKARYQASWALFRDLEQKQGGGAVRDWATSATSHAGAVSSSEVVASAPPPSRDEIENRLQ</sequence>
<name>A0A250J3C7_9BACT</name>
<feature type="compositionally biased region" description="Low complexity" evidence="1">
    <location>
        <begin position="296"/>
        <end position="305"/>
    </location>
</feature>